<dbReference type="NCBIfam" id="TIGR02231">
    <property type="entry name" value="mucoidy inhibitor MuiA family protein"/>
    <property type="match status" value="1"/>
</dbReference>
<comment type="caution">
    <text evidence="3">The sequence shown here is derived from an EMBL/GenBank/DDBJ whole genome shotgun (WGS) entry which is preliminary data.</text>
</comment>
<feature type="domain" description="DUF4140" evidence="2">
    <location>
        <begin position="24"/>
        <end position="61"/>
    </location>
</feature>
<proteinExistence type="predicted"/>
<dbReference type="OrthoDB" id="10068793at2759"/>
<evidence type="ECO:0000313" key="3">
    <source>
        <dbReference type="EMBL" id="KAF9532702.1"/>
    </source>
</evidence>
<sequence>MATDRVCTLSLNAHADSSITRLSLYTDRARITREFKIKLPQGQTKLTLTTLPNVIDHDSLRYVNKILVLYVTYYINAHRIEGRGNAIIQGVTSSKTPLPDNSVRPLIILELERKRDSAKEALARAKKIVESIDGYMGKLDVENFDISILGHAMEVFDNTGKTWDDKIYDISEEIQNIDKQIEDETTKVEQASTSKKLRSVIAIDLFAHEAADVELILTYTVSHASWESAYDVRVDSTDPSSKVNMLYKAVISQETGEDWIDVPITLETSQPSFGVEVPVLPSWTVSHTASGGGRGLGKGGAMRHRRILPDADDLDYMPSNDTVVTSKGYVNATFRVPGRTTVRASVIDYDEDEDEQRQHQARTVTVTSLDLEKEMSWVCVPKGDPRVHMMAKIKNESEYTFLPGRCNVYVDQSYVANIDMARVSPKETFNCPLGLDPSIRLTYHPTSKFVSTSGFLSRVTTHSLTQTISIHNTKSIPIHDLKILDHVPVSTDEDITVKLINPALIMPPPPNAGYNASNMDKQIEVSDGIMAQWARKDDSSTDATALGKDGKMEWVCAMDAFGKVNLVLQWELSTSSREKVYGL</sequence>
<dbReference type="EMBL" id="MU157831">
    <property type="protein sequence ID" value="KAF9532702.1"/>
    <property type="molecule type" value="Genomic_DNA"/>
</dbReference>
<feature type="domain" description="DUF4139" evidence="1">
    <location>
        <begin position="217"/>
        <end position="502"/>
    </location>
</feature>
<name>A0A9P6EPB6_9AGAR</name>
<dbReference type="Pfam" id="PF13598">
    <property type="entry name" value="DUF4139"/>
    <property type="match status" value="1"/>
</dbReference>
<dbReference type="Pfam" id="PF13600">
    <property type="entry name" value="DUF4140"/>
    <property type="match status" value="1"/>
</dbReference>
<evidence type="ECO:0000259" key="1">
    <source>
        <dbReference type="Pfam" id="PF13598"/>
    </source>
</evidence>
<dbReference type="InterPro" id="IPR025554">
    <property type="entry name" value="DUF4140"/>
</dbReference>
<dbReference type="AlphaFoldDB" id="A0A9P6EPB6"/>
<accession>A0A9P6EPB6</accession>
<dbReference type="PANTHER" id="PTHR31005:SF8">
    <property type="entry name" value="DUF4139 DOMAIN-CONTAINING PROTEIN"/>
    <property type="match status" value="1"/>
</dbReference>
<evidence type="ECO:0000259" key="2">
    <source>
        <dbReference type="Pfam" id="PF13600"/>
    </source>
</evidence>
<dbReference type="InterPro" id="IPR011935">
    <property type="entry name" value="CHP02231"/>
</dbReference>
<gene>
    <name evidence="3" type="ORF">CPB83DRAFT_635276</name>
</gene>
<organism evidence="3 4">
    <name type="scientific">Crepidotus variabilis</name>
    <dbReference type="NCBI Taxonomy" id="179855"/>
    <lineage>
        <taxon>Eukaryota</taxon>
        <taxon>Fungi</taxon>
        <taxon>Dikarya</taxon>
        <taxon>Basidiomycota</taxon>
        <taxon>Agaricomycotina</taxon>
        <taxon>Agaricomycetes</taxon>
        <taxon>Agaricomycetidae</taxon>
        <taxon>Agaricales</taxon>
        <taxon>Agaricineae</taxon>
        <taxon>Crepidotaceae</taxon>
        <taxon>Crepidotus</taxon>
    </lineage>
</organism>
<keyword evidence="4" id="KW-1185">Reference proteome</keyword>
<evidence type="ECO:0000313" key="4">
    <source>
        <dbReference type="Proteomes" id="UP000807306"/>
    </source>
</evidence>
<evidence type="ECO:0008006" key="5">
    <source>
        <dbReference type="Google" id="ProtNLM"/>
    </source>
</evidence>
<dbReference type="Proteomes" id="UP000807306">
    <property type="component" value="Unassembled WGS sequence"/>
</dbReference>
<protein>
    <recommendedName>
        <fullName evidence="5">Mucoidy inhibitor A</fullName>
    </recommendedName>
</protein>
<reference evidence="3" key="1">
    <citation type="submission" date="2020-11" db="EMBL/GenBank/DDBJ databases">
        <authorList>
            <consortium name="DOE Joint Genome Institute"/>
            <person name="Ahrendt S."/>
            <person name="Riley R."/>
            <person name="Andreopoulos W."/>
            <person name="Labutti K."/>
            <person name="Pangilinan J."/>
            <person name="Ruiz-Duenas F.J."/>
            <person name="Barrasa J.M."/>
            <person name="Sanchez-Garcia M."/>
            <person name="Camarero S."/>
            <person name="Miyauchi S."/>
            <person name="Serrano A."/>
            <person name="Linde D."/>
            <person name="Babiker R."/>
            <person name="Drula E."/>
            <person name="Ayuso-Fernandez I."/>
            <person name="Pacheco R."/>
            <person name="Padilla G."/>
            <person name="Ferreira P."/>
            <person name="Barriuso J."/>
            <person name="Kellner H."/>
            <person name="Castanera R."/>
            <person name="Alfaro M."/>
            <person name="Ramirez L."/>
            <person name="Pisabarro A.G."/>
            <person name="Kuo A."/>
            <person name="Tritt A."/>
            <person name="Lipzen A."/>
            <person name="He G."/>
            <person name="Yan M."/>
            <person name="Ng V."/>
            <person name="Cullen D."/>
            <person name="Martin F."/>
            <person name="Rosso M.-N."/>
            <person name="Henrissat B."/>
            <person name="Hibbett D."/>
            <person name="Martinez A.T."/>
            <person name="Grigoriev I.V."/>
        </authorList>
    </citation>
    <scope>NUCLEOTIDE SEQUENCE</scope>
    <source>
        <strain evidence="3">CBS 506.95</strain>
    </source>
</reference>
<dbReference type="InterPro" id="IPR037291">
    <property type="entry name" value="DUF4139"/>
</dbReference>
<dbReference type="PANTHER" id="PTHR31005">
    <property type="entry name" value="DUF4139 DOMAIN-CONTAINING PROTEIN"/>
    <property type="match status" value="1"/>
</dbReference>